<dbReference type="InterPro" id="IPR036388">
    <property type="entry name" value="WH-like_DNA-bd_sf"/>
</dbReference>
<gene>
    <name evidence="1" type="ORF">ABLG96_01460</name>
</gene>
<reference evidence="1" key="1">
    <citation type="submission" date="2024-05" db="EMBL/GenBank/DDBJ databases">
        <authorList>
            <person name="Cai S.Y."/>
            <person name="Jin L.M."/>
            <person name="Li H.R."/>
        </authorList>
    </citation>
    <scope>NUCLEOTIDE SEQUENCE</scope>
    <source>
        <strain evidence="1">A5-74</strain>
    </source>
</reference>
<name>A0AAU8DRD3_9ACTN</name>
<dbReference type="SUPFAM" id="SSF46689">
    <property type="entry name" value="Homeodomain-like"/>
    <property type="match status" value="1"/>
</dbReference>
<proteinExistence type="predicted"/>
<organism evidence="1">
    <name type="scientific">Nakamurella sp. A5-74</name>
    <dbReference type="NCBI Taxonomy" id="3158264"/>
    <lineage>
        <taxon>Bacteria</taxon>
        <taxon>Bacillati</taxon>
        <taxon>Actinomycetota</taxon>
        <taxon>Actinomycetes</taxon>
        <taxon>Nakamurellales</taxon>
        <taxon>Nakamurellaceae</taxon>
        <taxon>Nakamurella</taxon>
    </lineage>
</organism>
<dbReference type="InterPro" id="IPR009057">
    <property type="entry name" value="Homeodomain-like_sf"/>
</dbReference>
<dbReference type="GO" id="GO:0004803">
    <property type="term" value="F:transposase activity"/>
    <property type="evidence" value="ECO:0007669"/>
    <property type="project" value="InterPro"/>
</dbReference>
<sequence>MANRKYTEDQRSEAIRLVSAEGHSAASVGREFSVSVGTVHRWVSDAMALRRTSPANLDATEADVAAHEQQDLESQLRGVIRRIGQLETQFEQLVQRRSTQEN</sequence>
<accession>A0AAU8DRD3</accession>
<dbReference type="Gene3D" id="1.10.10.10">
    <property type="entry name" value="Winged helix-like DNA-binding domain superfamily/Winged helix DNA-binding domain"/>
    <property type="match status" value="1"/>
</dbReference>
<dbReference type="GO" id="GO:0006313">
    <property type="term" value="P:DNA transposition"/>
    <property type="evidence" value="ECO:0007669"/>
    <property type="project" value="InterPro"/>
</dbReference>
<dbReference type="RefSeq" id="WP_353649656.1">
    <property type="nucleotide sequence ID" value="NZ_CP159218.1"/>
</dbReference>
<dbReference type="InterPro" id="IPR002514">
    <property type="entry name" value="Transposase_8"/>
</dbReference>
<dbReference type="EMBL" id="CP159218">
    <property type="protein sequence ID" value="XCG64042.1"/>
    <property type="molecule type" value="Genomic_DNA"/>
</dbReference>
<evidence type="ECO:0000313" key="1">
    <source>
        <dbReference type="EMBL" id="XCG64042.1"/>
    </source>
</evidence>
<dbReference type="Pfam" id="PF01527">
    <property type="entry name" value="HTH_Tnp_1"/>
    <property type="match status" value="1"/>
</dbReference>
<dbReference type="GO" id="GO:0003677">
    <property type="term" value="F:DNA binding"/>
    <property type="evidence" value="ECO:0007669"/>
    <property type="project" value="InterPro"/>
</dbReference>
<protein>
    <submittedName>
        <fullName evidence="1">Transposase</fullName>
    </submittedName>
</protein>
<dbReference type="AlphaFoldDB" id="A0AAU8DRD3"/>